<accession>A0A542DNN2</accession>
<dbReference type="OrthoDB" id="3694463at2"/>
<dbReference type="RefSeq" id="WP_142000318.1">
    <property type="nucleotide sequence ID" value="NZ_VFML01000001.1"/>
</dbReference>
<comment type="caution">
    <text evidence="1">The sequence shown here is derived from an EMBL/GenBank/DDBJ whole genome shotgun (WGS) entry which is preliminary data.</text>
</comment>
<dbReference type="Proteomes" id="UP000320876">
    <property type="component" value="Unassembled WGS sequence"/>
</dbReference>
<proteinExistence type="predicted"/>
<dbReference type="EMBL" id="VFML01000001">
    <property type="protein sequence ID" value="TQJ04667.1"/>
    <property type="molecule type" value="Genomic_DNA"/>
</dbReference>
<dbReference type="AlphaFoldDB" id="A0A542DNN2"/>
<name>A0A542DNN2_AMYCI</name>
<organism evidence="1 2">
    <name type="scientific">Amycolatopsis cihanbeyliensis</name>
    <dbReference type="NCBI Taxonomy" id="1128664"/>
    <lineage>
        <taxon>Bacteria</taxon>
        <taxon>Bacillati</taxon>
        <taxon>Actinomycetota</taxon>
        <taxon>Actinomycetes</taxon>
        <taxon>Pseudonocardiales</taxon>
        <taxon>Pseudonocardiaceae</taxon>
        <taxon>Amycolatopsis</taxon>
    </lineage>
</organism>
<sequence>MASRTYRVTDAAGREVRAGDQVTSFRGEPATFLRVTRGTEYNGTARVLVRWQDGWEHDYYDRVFDLTVETVTDGGTTPTG</sequence>
<evidence type="ECO:0000313" key="1">
    <source>
        <dbReference type="EMBL" id="TQJ04667.1"/>
    </source>
</evidence>
<evidence type="ECO:0000313" key="2">
    <source>
        <dbReference type="Proteomes" id="UP000320876"/>
    </source>
</evidence>
<reference evidence="1 2" key="1">
    <citation type="submission" date="2019-06" db="EMBL/GenBank/DDBJ databases">
        <title>Sequencing the genomes of 1000 actinobacteria strains.</title>
        <authorList>
            <person name="Klenk H.-P."/>
        </authorList>
    </citation>
    <scope>NUCLEOTIDE SEQUENCE [LARGE SCALE GENOMIC DNA]</scope>
    <source>
        <strain evidence="1 2">DSM 45679</strain>
    </source>
</reference>
<gene>
    <name evidence="1" type="ORF">FB471_4472</name>
</gene>
<keyword evidence="2" id="KW-1185">Reference proteome</keyword>
<protein>
    <submittedName>
        <fullName evidence="1">Uncharacterized protein</fullName>
    </submittedName>
</protein>